<protein>
    <submittedName>
        <fullName evidence="1">Uncharacterized protein</fullName>
    </submittedName>
</protein>
<keyword evidence="2" id="KW-1185">Reference proteome</keyword>
<dbReference type="PANTHER" id="PTHR36776:SF1">
    <property type="entry name" value="EXPRESSED PROTEIN"/>
    <property type="match status" value="1"/>
</dbReference>
<sequence length="201" mass="22520">MAFRLVSISCFPVQISASQIEVITNPLASGAFSPKIRVSSPIIQSPKPSQTFIISHALSNPHSDGEAEEEANLVEDIRVPENWMLPSKALEESEWLRESLHKWLDEEYCPEATNVEISRVAASSYYECLIEKQSEIGEILLKMIRALETLSYQDSFHGAFSAANAAVNLIIERIRRNPIFLVWESEVVGDGFGHYITREGP</sequence>
<evidence type="ECO:0000313" key="1">
    <source>
        <dbReference type="EMBL" id="KAK6940906.1"/>
    </source>
</evidence>
<dbReference type="AlphaFoldDB" id="A0AAN8ZK66"/>
<reference evidence="1 2" key="1">
    <citation type="submission" date="2023-12" db="EMBL/GenBank/DDBJ databases">
        <title>A high-quality genome assembly for Dillenia turbinata (Dilleniales).</title>
        <authorList>
            <person name="Chanderbali A."/>
        </authorList>
    </citation>
    <scope>NUCLEOTIDE SEQUENCE [LARGE SCALE GENOMIC DNA]</scope>
    <source>
        <strain evidence="1">LSX21</strain>
        <tissue evidence="1">Leaf</tissue>
    </source>
</reference>
<gene>
    <name evidence="1" type="ORF">RJ641_030437</name>
</gene>
<dbReference type="EMBL" id="JBAMMX010000005">
    <property type="protein sequence ID" value="KAK6940906.1"/>
    <property type="molecule type" value="Genomic_DNA"/>
</dbReference>
<proteinExistence type="predicted"/>
<accession>A0AAN8ZK66</accession>
<organism evidence="1 2">
    <name type="scientific">Dillenia turbinata</name>
    <dbReference type="NCBI Taxonomy" id="194707"/>
    <lineage>
        <taxon>Eukaryota</taxon>
        <taxon>Viridiplantae</taxon>
        <taxon>Streptophyta</taxon>
        <taxon>Embryophyta</taxon>
        <taxon>Tracheophyta</taxon>
        <taxon>Spermatophyta</taxon>
        <taxon>Magnoliopsida</taxon>
        <taxon>eudicotyledons</taxon>
        <taxon>Gunneridae</taxon>
        <taxon>Pentapetalae</taxon>
        <taxon>Dilleniales</taxon>
        <taxon>Dilleniaceae</taxon>
        <taxon>Dillenia</taxon>
    </lineage>
</organism>
<name>A0AAN8ZK66_9MAGN</name>
<evidence type="ECO:0000313" key="2">
    <source>
        <dbReference type="Proteomes" id="UP001370490"/>
    </source>
</evidence>
<comment type="caution">
    <text evidence="1">The sequence shown here is derived from an EMBL/GenBank/DDBJ whole genome shotgun (WGS) entry which is preliminary data.</text>
</comment>
<dbReference type="PANTHER" id="PTHR36776">
    <property type="entry name" value="EXPRESSED PROTEIN"/>
    <property type="match status" value="1"/>
</dbReference>
<dbReference type="Proteomes" id="UP001370490">
    <property type="component" value="Unassembled WGS sequence"/>
</dbReference>